<evidence type="ECO:0000313" key="3">
    <source>
        <dbReference type="RefSeq" id="XP_010513686.1"/>
    </source>
</evidence>
<dbReference type="GO" id="GO:0016301">
    <property type="term" value="F:kinase activity"/>
    <property type="evidence" value="ECO:0007669"/>
    <property type="project" value="UniProtKB-KW"/>
</dbReference>
<proteinExistence type="predicted"/>
<accession>A0ABM0ZC94</accession>
<evidence type="ECO:0000259" key="1">
    <source>
        <dbReference type="PROSITE" id="PS50144"/>
    </source>
</evidence>
<feature type="domain" description="MATH" evidence="1">
    <location>
        <begin position="180"/>
        <end position="293"/>
    </location>
</feature>
<reference evidence="3" key="2">
    <citation type="submission" date="2025-08" db="UniProtKB">
        <authorList>
            <consortium name="RefSeq"/>
        </authorList>
    </citation>
    <scope>IDENTIFICATION</scope>
    <source>
        <tissue evidence="3">Leaf</tissue>
    </source>
</reference>
<dbReference type="PANTHER" id="PTHR46162:SF47">
    <property type="entry name" value="TRAF-LIKE FAMILY PROTEIN-RELATED"/>
    <property type="match status" value="1"/>
</dbReference>
<dbReference type="SUPFAM" id="SSF49599">
    <property type="entry name" value="TRAF domain-like"/>
    <property type="match status" value="2"/>
</dbReference>
<reference evidence="2" key="1">
    <citation type="journal article" date="2014" name="Nat. Commun.">
        <title>The emerging biofuel crop Camelina sativa retains a highly undifferentiated hexaploid genome structure.</title>
        <authorList>
            <person name="Kagale S."/>
            <person name="Koh C."/>
            <person name="Nixon J."/>
            <person name="Bollina V."/>
            <person name="Clarke W.E."/>
            <person name="Tuteja R."/>
            <person name="Spillane C."/>
            <person name="Robinson S.J."/>
            <person name="Links M.G."/>
            <person name="Clarke C."/>
            <person name="Higgins E.E."/>
            <person name="Huebert T."/>
            <person name="Sharpe A.G."/>
            <person name="Parkin I.A."/>
        </authorList>
    </citation>
    <scope>NUCLEOTIDE SEQUENCE [LARGE SCALE GENOMIC DNA]</scope>
    <source>
        <strain evidence="2">cv. DH55</strain>
    </source>
</reference>
<dbReference type="GeneID" id="104789733"/>
<organism evidence="2 3">
    <name type="scientific">Camelina sativa</name>
    <name type="common">False flax</name>
    <name type="synonym">Myagrum sativum</name>
    <dbReference type="NCBI Taxonomy" id="90675"/>
    <lineage>
        <taxon>Eukaryota</taxon>
        <taxon>Viridiplantae</taxon>
        <taxon>Streptophyta</taxon>
        <taxon>Embryophyta</taxon>
        <taxon>Tracheophyta</taxon>
        <taxon>Spermatophyta</taxon>
        <taxon>Magnoliopsida</taxon>
        <taxon>eudicotyledons</taxon>
        <taxon>Gunneridae</taxon>
        <taxon>Pentapetalae</taxon>
        <taxon>rosids</taxon>
        <taxon>malvids</taxon>
        <taxon>Brassicales</taxon>
        <taxon>Brassicaceae</taxon>
        <taxon>Camelineae</taxon>
        <taxon>Camelina</taxon>
    </lineage>
</organism>
<dbReference type="InterPro" id="IPR002083">
    <property type="entry name" value="MATH/TRAF_dom"/>
</dbReference>
<dbReference type="CDD" id="cd00121">
    <property type="entry name" value="MATH"/>
    <property type="match status" value="2"/>
</dbReference>
<keyword evidence="3" id="KW-0418">Kinase</keyword>
<evidence type="ECO:0000313" key="2">
    <source>
        <dbReference type="Proteomes" id="UP000694864"/>
    </source>
</evidence>
<keyword evidence="3" id="KW-0808">Transferase</keyword>
<gene>
    <name evidence="3" type="primary">LOC104789733</name>
</gene>
<dbReference type="RefSeq" id="XP_010513686.1">
    <property type="nucleotide sequence ID" value="XM_010515384.1"/>
</dbReference>
<dbReference type="Gene3D" id="2.60.210.10">
    <property type="entry name" value="Apoptosis, Tumor Necrosis Factor Receptor Associated Protein 2, Chain A"/>
    <property type="match status" value="2"/>
</dbReference>
<dbReference type="Proteomes" id="UP000694864">
    <property type="component" value="Chromosome 5"/>
</dbReference>
<name>A0ABM0ZC94_CAMSA</name>
<protein>
    <submittedName>
        <fullName evidence="3">Probable inactive serine/threonine-protein kinase fnkC</fullName>
    </submittedName>
</protein>
<keyword evidence="2" id="KW-1185">Reference proteome</keyword>
<sequence>MGASISAPVPTIKQKWRDHPPYSYSLKIHNFSQLENSTASSDHRYQSRYFSSGGHKWRLIVYPKGNVKDNGSGFISMYVEIDSTSLVSTPPTEVFAKLRFFVYNKKINKYFTIQDVEVKRFNALKLVWGLLKVLPYETFIHPENGYIFEGGQCEFGVDVIVPPPLTNWEIVSFDEKLLSYPKFSWTVKNFSELREEIYTSNSFPMGGRKWVLKVYPKGRSRADGKYLSVFLYLADSEILKPDEKIFMQGIVRLRNPFGSNHLAHQKLPSPASLEENARPAVVVPSPTCVEEDVRPAEVVASPAYAEEDARPAEVVASPACMEEDVRPVEVVASPACMEEDVRLAEVVASPVCIEENARPARFVPSPMALLSMKCEGKPPEDT</sequence>
<dbReference type="PANTHER" id="PTHR46162">
    <property type="entry name" value="TRAF-LIKE FAMILY PROTEIN"/>
    <property type="match status" value="1"/>
</dbReference>
<feature type="domain" description="MATH" evidence="1">
    <location>
        <begin position="21"/>
        <end position="159"/>
    </location>
</feature>
<dbReference type="InterPro" id="IPR008974">
    <property type="entry name" value="TRAF-like"/>
</dbReference>
<dbReference type="PROSITE" id="PS50144">
    <property type="entry name" value="MATH"/>
    <property type="match status" value="2"/>
</dbReference>
<dbReference type="Pfam" id="PF22486">
    <property type="entry name" value="MATH_2"/>
    <property type="match status" value="2"/>
</dbReference>